<feature type="domain" description="Potassium channel" evidence="2">
    <location>
        <begin position="66"/>
        <end position="128"/>
    </location>
</feature>
<keyword evidence="1" id="KW-1133">Transmembrane helix</keyword>
<accession>A0AA38UA78</accession>
<reference evidence="3" key="1">
    <citation type="submission" date="2023-03" db="EMBL/GenBank/DDBJ databases">
        <title>Chromosome-scale reference genome and RAD-based genetic map of yellow starthistle (Centaurea solstitialis) reveal putative structural variation and QTLs associated with invader traits.</title>
        <authorList>
            <person name="Reatini B."/>
            <person name="Cang F.A."/>
            <person name="Jiang Q."/>
            <person name="Mckibben M.T.W."/>
            <person name="Barker M.S."/>
            <person name="Rieseberg L.H."/>
            <person name="Dlugosch K.M."/>
        </authorList>
    </citation>
    <scope>NUCLEOTIDE SEQUENCE</scope>
    <source>
        <strain evidence="3">CAN-66</strain>
        <tissue evidence="3">Leaf</tissue>
    </source>
</reference>
<organism evidence="3 4">
    <name type="scientific">Centaurea solstitialis</name>
    <name type="common">yellow star-thistle</name>
    <dbReference type="NCBI Taxonomy" id="347529"/>
    <lineage>
        <taxon>Eukaryota</taxon>
        <taxon>Viridiplantae</taxon>
        <taxon>Streptophyta</taxon>
        <taxon>Embryophyta</taxon>
        <taxon>Tracheophyta</taxon>
        <taxon>Spermatophyta</taxon>
        <taxon>Magnoliopsida</taxon>
        <taxon>eudicotyledons</taxon>
        <taxon>Gunneridae</taxon>
        <taxon>Pentapetalae</taxon>
        <taxon>asterids</taxon>
        <taxon>campanulids</taxon>
        <taxon>Asterales</taxon>
        <taxon>Asteraceae</taxon>
        <taxon>Carduoideae</taxon>
        <taxon>Cardueae</taxon>
        <taxon>Centaureinae</taxon>
        <taxon>Centaurea</taxon>
    </lineage>
</organism>
<keyword evidence="4" id="KW-1185">Reference proteome</keyword>
<proteinExistence type="predicted"/>
<dbReference type="AlphaFoldDB" id="A0AA38UA78"/>
<dbReference type="Proteomes" id="UP001172457">
    <property type="component" value="Chromosome 1"/>
</dbReference>
<feature type="transmembrane region" description="Helical" evidence="1">
    <location>
        <begin position="84"/>
        <end position="103"/>
    </location>
</feature>
<evidence type="ECO:0000256" key="1">
    <source>
        <dbReference type="SAM" id="Phobius"/>
    </source>
</evidence>
<feature type="transmembrane region" description="Helical" evidence="1">
    <location>
        <begin position="110"/>
        <end position="132"/>
    </location>
</feature>
<sequence length="267" mass="28439">METNGENLASQTVDIDVVPEVIDQIPAVAASSSVESETDNDDCVPWFETLSDDIKSENFGGIYLFASVVCFSLIRHQISGNKTVGVLDAFYLTLILMTSVGYGDLIPNSTLSLLLATLFAILGMLLIGHINLFHSQSIYGYTFGLSLVLTWYQSIRLLSIDSVASVSSSSPSYRRRRHIAAAVVASVVSSSLSLPSSSSQSSPLIVLFPPPSPSLPSIVLPPIASPPLAVLVLSAILVALQNPRSNIGSILTQILFSKSVSQVDTKP</sequence>
<evidence type="ECO:0000313" key="3">
    <source>
        <dbReference type="EMBL" id="KAJ9565673.1"/>
    </source>
</evidence>
<protein>
    <recommendedName>
        <fullName evidence="2">Potassium channel domain-containing protein</fullName>
    </recommendedName>
</protein>
<evidence type="ECO:0000259" key="2">
    <source>
        <dbReference type="Pfam" id="PF07885"/>
    </source>
</evidence>
<dbReference type="Gene3D" id="1.10.287.70">
    <property type="match status" value="1"/>
</dbReference>
<name>A0AA38UA78_9ASTR</name>
<dbReference type="SUPFAM" id="SSF81324">
    <property type="entry name" value="Voltage-gated potassium channels"/>
    <property type="match status" value="1"/>
</dbReference>
<dbReference type="EMBL" id="JARYMX010000001">
    <property type="protein sequence ID" value="KAJ9565673.1"/>
    <property type="molecule type" value="Genomic_DNA"/>
</dbReference>
<dbReference type="InterPro" id="IPR013099">
    <property type="entry name" value="K_chnl_dom"/>
</dbReference>
<feature type="transmembrane region" description="Helical" evidence="1">
    <location>
        <begin position="218"/>
        <end position="240"/>
    </location>
</feature>
<evidence type="ECO:0000313" key="4">
    <source>
        <dbReference type="Proteomes" id="UP001172457"/>
    </source>
</evidence>
<dbReference type="Pfam" id="PF07885">
    <property type="entry name" value="Ion_trans_2"/>
    <property type="match status" value="1"/>
</dbReference>
<keyword evidence="1" id="KW-0812">Transmembrane</keyword>
<keyword evidence="1" id="KW-0472">Membrane</keyword>
<comment type="caution">
    <text evidence="3">The sequence shown here is derived from an EMBL/GenBank/DDBJ whole genome shotgun (WGS) entry which is preliminary data.</text>
</comment>
<feature type="transmembrane region" description="Helical" evidence="1">
    <location>
        <begin position="138"/>
        <end position="158"/>
    </location>
</feature>
<gene>
    <name evidence="3" type="ORF">OSB04_001639</name>
</gene>